<dbReference type="GO" id="GO:0005740">
    <property type="term" value="C:mitochondrial envelope"/>
    <property type="evidence" value="ECO:0007669"/>
    <property type="project" value="TreeGrafter"/>
</dbReference>
<evidence type="ECO:0000256" key="3">
    <source>
        <dbReference type="SAM" id="MobiDB-lite"/>
    </source>
</evidence>
<evidence type="ECO:0000313" key="4">
    <source>
        <dbReference type="EMBL" id="POM84080.1"/>
    </source>
</evidence>
<feature type="compositionally biased region" description="Basic and acidic residues" evidence="3">
    <location>
        <begin position="669"/>
        <end position="696"/>
    </location>
</feature>
<proteinExistence type="predicted"/>
<evidence type="ECO:0000256" key="2">
    <source>
        <dbReference type="SAM" id="Coils"/>
    </source>
</evidence>
<feature type="coiled-coil region" evidence="2">
    <location>
        <begin position="737"/>
        <end position="776"/>
    </location>
</feature>
<dbReference type="SUPFAM" id="SSF48452">
    <property type="entry name" value="TPR-like"/>
    <property type="match status" value="1"/>
</dbReference>
<dbReference type="SUPFAM" id="SSF54534">
    <property type="entry name" value="FKBP-like"/>
    <property type="match status" value="1"/>
</dbReference>
<feature type="compositionally biased region" description="Basic and acidic residues" evidence="3">
    <location>
        <begin position="504"/>
        <end position="517"/>
    </location>
</feature>
<protein>
    <submittedName>
        <fullName evidence="4">TPR repeat family protein</fullName>
    </submittedName>
</protein>
<sequence>MALEHNPKNGMPETGDLVNIKYKTILKDHPLLSEIPNARNEIEYSFVIGSGIVDPQIEEKICGINVGESVCITNLEGSDPNFVSEISSFSPEIGSDSSKYEEICLENFQIIIELLSITKKDQVPDIVTSTKKVFTSPMQRMQLSLDSKNLGNHYYNLGDYQAAKIHYENSIQYLDNFEEWTSEQQNDSKPIKISVLLNISNCMIKLEEYKSVLKYCTETLKLDKNNVKALYLRASSYLKLDDPDEARIDLYRAATLEPQNIEVRTKLQQVKVILRAPKSQIPLYMTLNDAKFGNEEVSTSLNVVESDEVVNWVNTKNERSPTNLQIAPQKQLVIYDDLARSISNSISDIIKNKANNSMENRVRDLKSNSILSSERHKYNVSHVKDALFVKKTVPELPIKDDNDDLKANSNETIIVEKNPEVGKIEKLLSQDLDKCSSPNSGPMGVSVGSKYNGKELKSNIRKKYFKSSNLKGNKNDYEYNKKFRSNEDFPEYYHDLFPQFNDSSEKKYADDSSKDNNSDQYRNSEMISKKIKDEIDHASKIESIQCEIVKTFKNLTLSPCLCKSKESPNSPYDRNKVIIQKSLFINELREKALSKNNYVSPKNDSRNMYLLIHGSGKEAESAVLSKDLRSNTACNLTNKLSSIDQAKISKSPKSSNHRNVSNELNSDQNSEHAFDNNYKETKVKNEQKSQKEDLDPKSQLFQALSRLSLELSNTNLALDQCLKEKEDVISSMEEVLIKGLQDKLDNLELLCKKIQIKQDQDELDEDLNQVENLKKDFHPTYNQDKSQNDNEANEVFSEDEHGIERNNHDSYEETFIKNTFGKLPNTDLPLLRDEILSQEEERTNFVPRKLPIKEIVQSFNESLKFQPLSRIESKRSISVPVHENQLSNSHCEKITKSIEEIPSLCELRDKHHRDKNSSSSIGSFSSINSNNSIISKSPLSKVGLKPNSSSERLCLNIEEGSRGRTKFQGNHHSRTATRDFVAENKSNVMLNATKSSSSLFQNNPNKKNTKLIKKKSPNGKANQNSLNNDDHNGKVNETNHKYHLKQNGPNNFDSGNEIYPSLEVGGPIARMNGTCGGFVPCFPGSYLNMHYDPHFGNFAGNNYNRNNYQYMNNHHQFPQYQRSNYQKMNGYIGANAILDNNTPRCPYWCNLICRI</sequence>
<dbReference type="Gene3D" id="1.25.40.10">
    <property type="entry name" value="Tetratricopeptide repeat domain"/>
    <property type="match status" value="1"/>
</dbReference>
<keyword evidence="2" id="KW-0175">Coiled coil</keyword>
<organism evidence="4 5">
    <name type="scientific">Cryptosporidium meleagridis</name>
    <dbReference type="NCBI Taxonomy" id="93969"/>
    <lineage>
        <taxon>Eukaryota</taxon>
        <taxon>Sar</taxon>
        <taxon>Alveolata</taxon>
        <taxon>Apicomplexa</taxon>
        <taxon>Conoidasida</taxon>
        <taxon>Coccidia</taxon>
        <taxon>Eucoccidiorida</taxon>
        <taxon>Eimeriorina</taxon>
        <taxon>Cryptosporidiidae</taxon>
        <taxon>Cryptosporidium</taxon>
    </lineage>
</organism>
<dbReference type="PANTHER" id="PTHR46512:SF1">
    <property type="entry name" value="PEPTIDYLPROLYL ISOMERASE"/>
    <property type="match status" value="1"/>
</dbReference>
<accession>A0A2P4Z278</accession>
<dbReference type="AlphaFoldDB" id="A0A2P4Z278"/>
<dbReference type="PROSITE" id="PS50005">
    <property type="entry name" value="TPR"/>
    <property type="match status" value="1"/>
</dbReference>
<dbReference type="InterPro" id="IPR050754">
    <property type="entry name" value="FKBP4/5/8-like"/>
</dbReference>
<dbReference type="PANTHER" id="PTHR46512">
    <property type="entry name" value="PEPTIDYLPROLYL ISOMERASE"/>
    <property type="match status" value="1"/>
</dbReference>
<dbReference type="GO" id="GO:0005829">
    <property type="term" value="C:cytosol"/>
    <property type="evidence" value="ECO:0007669"/>
    <property type="project" value="TreeGrafter"/>
</dbReference>
<comment type="caution">
    <text evidence="4">The sequence shown here is derived from an EMBL/GenBank/DDBJ whole genome shotgun (WGS) entry which is preliminary data.</text>
</comment>
<dbReference type="VEuPathDB" id="CryptoDB:CmeUKMEL1_10605"/>
<name>A0A2P4Z278_9CRYT</name>
<feature type="region of interest" description="Disordered" evidence="3">
    <location>
        <begin position="504"/>
        <end position="524"/>
    </location>
</feature>
<feature type="compositionally biased region" description="Basic residues" evidence="3">
    <location>
        <begin position="1007"/>
        <end position="1017"/>
    </location>
</feature>
<keyword evidence="5" id="KW-1185">Reference proteome</keyword>
<evidence type="ECO:0000313" key="5">
    <source>
        <dbReference type="Proteomes" id="UP000236928"/>
    </source>
</evidence>
<evidence type="ECO:0000256" key="1">
    <source>
        <dbReference type="PROSITE-ProRule" id="PRU00339"/>
    </source>
</evidence>
<dbReference type="Pfam" id="PF13181">
    <property type="entry name" value="TPR_8"/>
    <property type="match status" value="1"/>
</dbReference>
<feature type="region of interest" description="Disordered" evidence="3">
    <location>
        <begin position="993"/>
        <end position="1033"/>
    </location>
</feature>
<reference evidence="4 5" key="1">
    <citation type="submission" date="2014-04" db="EMBL/GenBank/DDBJ databases">
        <title>Comparative Genomics of Cryptosporidium Species.</title>
        <authorList>
            <person name="Silva J.C."/>
            <person name="Su Q."/>
            <person name="Chalmers R."/>
            <person name="Chibucos M.C."/>
            <person name="Elwin K."/>
            <person name="Godinez A."/>
            <person name="Guo F."/>
            <person name="Huynh K."/>
            <person name="Orvis J."/>
            <person name="Ott S."/>
            <person name="Sadzewicz L."/>
            <person name="Sengamalay N."/>
            <person name="Shetty A."/>
            <person name="Sun M."/>
            <person name="Tallon L."/>
            <person name="Xiao L."/>
            <person name="Zhang H."/>
            <person name="Fraser C.M."/>
            <person name="Zhu G."/>
            <person name="Kissinger J."/>
            <person name="Widmer G."/>
        </authorList>
    </citation>
    <scope>NUCLEOTIDE SEQUENCE [LARGE SCALE GENOMIC DNA]</scope>
    <source>
        <strain evidence="4 5">UKMEL1</strain>
    </source>
</reference>
<feature type="region of interest" description="Disordered" evidence="3">
    <location>
        <begin position="778"/>
        <end position="804"/>
    </location>
</feature>
<dbReference type="SMART" id="SM00028">
    <property type="entry name" value="TPR"/>
    <property type="match status" value="3"/>
</dbReference>
<feature type="repeat" description="TPR" evidence="1">
    <location>
        <begin position="227"/>
        <end position="260"/>
    </location>
</feature>
<dbReference type="InterPro" id="IPR019734">
    <property type="entry name" value="TPR_rpt"/>
</dbReference>
<dbReference type="GO" id="GO:0012505">
    <property type="term" value="C:endomembrane system"/>
    <property type="evidence" value="ECO:0007669"/>
    <property type="project" value="TreeGrafter"/>
</dbReference>
<keyword evidence="1" id="KW-0802">TPR repeat</keyword>
<dbReference type="GO" id="GO:0044183">
    <property type="term" value="F:protein folding chaperone"/>
    <property type="evidence" value="ECO:0007669"/>
    <property type="project" value="TreeGrafter"/>
</dbReference>
<dbReference type="GO" id="GO:0016020">
    <property type="term" value="C:membrane"/>
    <property type="evidence" value="ECO:0007669"/>
    <property type="project" value="TreeGrafter"/>
</dbReference>
<dbReference type="InterPro" id="IPR011990">
    <property type="entry name" value="TPR-like_helical_dom_sf"/>
</dbReference>
<gene>
    <name evidence="4" type="ORF">CmeUKMEL1_10605</name>
</gene>
<dbReference type="OrthoDB" id="342308at2759"/>
<feature type="region of interest" description="Disordered" evidence="3">
    <location>
        <begin position="645"/>
        <end position="697"/>
    </location>
</feature>
<dbReference type="Proteomes" id="UP000236928">
    <property type="component" value="Unassembled WGS sequence"/>
</dbReference>
<feature type="compositionally biased region" description="Polar residues" evidence="3">
    <location>
        <begin position="651"/>
        <end position="668"/>
    </location>
</feature>
<dbReference type="EMBL" id="JIBK01000039">
    <property type="protein sequence ID" value="POM84080.1"/>
    <property type="molecule type" value="Genomic_DNA"/>
</dbReference>